<organism evidence="9 10">
    <name type="scientific">Desulfitobacterium chlororespirans DSM 11544</name>
    <dbReference type="NCBI Taxonomy" id="1121395"/>
    <lineage>
        <taxon>Bacteria</taxon>
        <taxon>Bacillati</taxon>
        <taxon>Bacillota</taxon>
        <taxon>Clostridia</taxon>
        <taxon>Eubacteriales</taxon>
        <taxon>Desulfitobacteriaceae</taxon>
        <taxon>Desulfitobacterium</taxon>
    </lineage>
</organism>
<dbReference type="EMBL" id="FRDN01000021">
    <property type="protein sequence ID" value="SHN87923.1"/>
    <property type="molecule type" value="Genomic_DNA"/>
</dbReference>
<keyword evidence="4" id="KW-0479">Metal-binding</keyword>
<dbReference type="GO" id="GO:0046872">
    <property type="term" value="F:metal ion binding"/>
    <property type="evidence" value="ECO:0007669"/>
    <property type="project" value="UniProtKB-KW"/>
</dbReference>
<keyword evidence="3" id="KW-0548">Nucleotidyltransferase</keyword>
<keyword evidence="6" id="KW-0067">ATP-binding</keyword>
<proteinExistence type="predicted"/>
<evidence type="ECO:0000256" key="6">
    <source>
        <dbReference type="ARBA" id="ARBA00022840"/>
    </source>
</evidence>
<sequence length="109" mass="12356">MKTVERVIVVLTQCYTIDEIKAVVSDVAKQYGVERVVLFGSYARGEAEPGSDIDLRIDRGRIEDYFELAGLRLELEEKLNAKVDLLTTGSLSDSFLQRIRGEEVLLYEQ</sequence>
<dbReference type="PANTHER" id="PTHR33571:SF12">
    <property type="entry name" value="BSL3053 PROTEIN"/>
    <property type="match status" value="1"/>
</dbReference>
<evidence type="ECO:0000256" key="1">
    <source>
        <dbReference type="ARBA" id="ARBA00001946"/>
    </source>
</evidence>
<name>A0A1M7UY54_9FIRM</name>
<dbReference type="GO" id="GO:0005524">
    <property type="term" value="F:ATP binding"/>
    <property type="evidence" value="ECO:0007669"/>
    <property type="project" value="UniProtKB-KW"/>
</dbReference>
<dbReference type="Proteomes" id="UP000184010">
    <property type="component" value="Unassembled WGS sequence"/>
</dbReference>
<reference evidence="10" key="1">
    <citation type="submission" date="2016-12" db="EMBL/GenBank/DDBJ databases">
        <authorList>
            <person name="Varghese N."/>
            <person name="Submissions S."/>
        </authorList>
    </citation>
    <scope>NUCLEOTIDE SEQUENCE [LARGE SCALE GENOMIC DNA]</scope>
    <source>
        <strain evidence="10">DSM 11544</strain>
    </source>
</reference>
<accession>A0A1M7UY54</accession>
<dbReference type="InterPro" id="IPR041633">
    <property type="entry name" value="Polbeta"/>
</dbReference>
<dbReference type="Pfam" id="PF18765">
    <property type="entry name" value="Polbeta"/>
    <property type="match status" value="1"/>
</dbReference>
<keyword evidence="10" id="KW-1185">Reference proteome</keyword>
<dbReference type="Gene3D" id="3.30.460.10">
    <property type="entry name" value="Beta Polymerase, domain 2"/>
    <property type="match status" value="1"/>
</dbReference>
<evidence type="ECO:0000256" key="4">
    <source>
        <dbReference type="ARBA" id="ARBA00022723"/>
    </source>
</evidence>
<evidence type="ECO:0000256" key="5">
    <source>
        <dbReference type="ARBA" id="ARBA00022741"/>
    </source>
</evidence>
<feature type="domain" description="Polymerase beta nucleotidyltransferase" evidence="8">
    <location>
        <begin position="26"/>
        <end position="109"/>
    </location>
</feature>
<evidence type="ECO:0000256" key="2">
    <source>
        <dbReference type="ARBA" id="ARBA00022679"/>
    </source>
</evidence>
<dbReference type="AlphaFoldDB" id="A0A1M7UY54"/>
<dbReference type="RefSeq" id="WP_072775104.1">
    <property type="nucleotide sequence ID" value="NZ_FRDN01000021.1"/>
</dbReference>
<evidence type="ECO:0000259" key="8">
    <source>
        <dbReference type="Pfam" id="PF18765"/>
    </source>
</evidence>
<comment type="cofactor">
    <cofactor evidence="1">
        <name>Mg(2+)</name>
        <dbReference type="ChEBI" id="CHEBI:18420"/>
    </cofactor>
</comment>
<evidence type="ECO:0000313" key="9">
    <source>
        <dbReference type="EMBL" id="SHN87923.1"/>
    </source>
</evidence>
<evidence type="ECO:0000256" key="3">
    <source>
        <dbReference type="ARBA" id="ARBA00022695"/>
    </source>
</evidence>
<dbReference type="PANTHER" id="PTHR33571">
    <property type="entry name" value="SSL8005 PROTEIN"/>
    <property type="match status" value="1"/>
</dbReference>
<evidence type="ECO:0000256" key="7">
    <source>
        <dbReference type="ARBA" id="ARBA00022842"/>
    </source>
</evidence>
<dbReference type="STRING" id="1121395.SAMN02745215_05031"/>
<keyword evidence="5" id="KW-0547">Nucleotide-binding</keyword>
<dbReference type="InterPro" id="IPR043519">
    <property type="entry name" value="NT_sf"/>
</dbReference>
<dbReference type="GO" id="GO:0016779">
    <property type="term" value="F:nucleotidyltransferase activity"/>
    <property type="evidence" value="ECO:0007669"/>
    <property type="project" value="UniProtKB-KW"/>
</dbReference>
<gene>
    <name evidence="9" type="ORF">SAMN02745215_05031</name>
</gene>
<dbReference type="SUPFAM" id="SSF81301">
    <property type="entry name" value="Nucleotidyltransferase"/>
    <property type="match status" value="1"/>
</dbReference>
<keyword evidence="2" id="KW-0808">Transferase</keyword>
<dbReference type="CDD" id="cd05403">
    <property type="entry name" value="NT_KNTase_like"/>
    <property type="match status" value="1"/>
</dbReference>
<dbReference type="InterPro" id="IPR052038">
    <property type="entry name" value="Type-VII_TA_antitoxin"/>
</dbReference>
<protein>
    <recommendedName>
        <fullName evidence="8">Polymerase beta nucleotidyltransferase domain-containing protein</fullName>
    </recommendedName>
</protein>
<keyword evidence="7" id="KW-0460">Magnesium</keyword>
<evidence type="ECO:0000313" key="10">
    <source>
        <dbReference type="Proteomes" id="UP000184010"/>
    </source>
</evidence>